<dbReference type="PROSITE" id="PS00107">
    <property type="entry name" value="PROTEIN_KINASE_ATP"/>
    <property type="match status" value="1"/>
</dbReference>
<dbReference type="SUPFAM" id="SSF56112">
    <property type="entry name" value="Protein kinase-like (PK-like)"/>
    <property type="match status" value="1"/>
</dbReference>
<feature type="compositionally biased region" description="Low complexity" evidence="4">
    <location>
        <begin position="907"/>
        <end position="921"/>
    </location>
</feature>
<dbReference type="InterPro" id="IPR035965">
    <property type="entry name" value="PAS-like_dom_sf"/>
</dbReference>
<dbReference type="FunFam" id="1.10.510.10:FF:000351">
    <property type="entry name" value="PAS domain-containing serine/threonine-protein kinase"/>
    <property type="match status" value="1"/>
</dbReference>
<name>A0ABD0LTW6_9CAEN</name>
<dbReference type="SMART" id="SM00220">
    <property type="entry name" value="S_TKc"/>
    <property type="match status" value="1"/>
</dbReference>
<dbReference type="Gene3D" id="3.30.200.20">
    <property type="entry name" value="Phosphorylase Kinase, domain 1"/>
    <property type="match status" value="1"/>
</dbReference>
<dbReference type="GO" id="GO:0005524">
    <property type="term" value="F:ATP binding"/>
    <property type="evidence" value="ECO:0007669"/>
    <property type="project" value="UniProtKB-UniRule"/>
</dbReference>
<evidence type="ECO:0000256" key="3">
    <source>
        <dbReference type="PROSITE-ProRule" id="PRU10141"/>
    </source>
</evidence>
<dbReference type="PROSITE" id="PS00108">
    <property type="entry name" value="PROTEIN_KINASE_ST"/>
    <property type="match status" value="1"/>
</dbReference>
<feature type="compositionally biased region" description="Polar residues" evidence="4">
    <location>
        <begin position="623"/>
        <end position="648"/>
    </location>
</feature>
<dbReference type="InterPro" id="IPR008271">
    <property type="entry name" value="Ser/Thr_kinase_AS"/>
</dbReference>
<reference evidence="6 7" key="1">
    <citation type="journal article" date="2023" name="Sci. Data">
        <title>Genome assembly of the Korean intertidal mud-creeper Batillaria attramentaria.</title>
        <authorList>
            <person name="Patra A.K."/>
            <person name="Ho P.T."/>
            <person name="Jun S."/>
            <person name="Lee S.J."/>
            <person name="Kim Y."/>
            <person name="Won Y.J."/>
        </authorList>
    </citation>
    <scope>NUCLEOTIDE SEQUENCE [LARGE SCALE GENOMIC DNA]</scope>
    <source>
        <strain evidence="6">Wonlab-2016</strain>
    </source>
</reference>
<feature type="domain" description="Protein kinase" evidence="5">
    <location>
        <begin position="1152"/>
        <end position="1404"/>
    </location>
</feature>
<organism evidence="6 7">
    <name type="scientific">Batillaria attramentaria</name>
    <dbReference type="NCBI Taxonomy" id="370345"/>
    <lineage>
        <taxon>Eukaryota</taxon>
        <taxon>Metazoa</taxon>
        <taxon>Spiralia</taxon>
        <taxon>Lophotrochozoa</taxon>
        <taxon>Mollusca</taxon>
        <taxon>Gastropoda</taxon>
        <taxon>Caenogastropoda</taxon>
        <taxon>Sorbeoconcha</taxon>
        <taxon>Cerithioidea</taxon>
        <taxon>Batillariidae</taxon>
        <taxon>Batillaria</taxon>
    </lineage>
</organism>
<dbReference type="Proteomes" id="UP001519460">
    <property type="component" value="Unassembled WGS sequence"/>
</dbReference>
<dbReference type="PANTHER" id="PTHR24346:SF51">
    <property type="entry name" value="PAS DOMAIN-CONTAINING SERINE_THREONINE-PROTEIN KINASE"/>
    <property type="match status" value="1"/>
</dbReference>
<dbReference type="InterPro" id="IPR000719">
    <property type="entry name" value="Prot_kinase_dom"/>
</dbReference>
<keyword evidence="7" id="KW-1185">Reference proteome</keyword>
<dbReference type="EMBL" id="JACVVK020000023">
    <property type="protein sequence ID" value="KAK7502922.1"/>
    <property type="molecule type" value="Genomic_DNA"/>
</dbReference>
<feature type="compositionally biased region" description="Basic and acidic residues" evidence="4">
    <location>
        <begin position="354"/>
        <end position="363"/>
    </location>
</feature>
<dbReference type="CDD" id="cd00130">
    <property type="entry name" value="PAS"/>
    <property type="match status" value="2"/>
</dbReference>
<keyword evidence="2 3" id="KW-0067">ATP-binding</keyword>
<feature type="region of interest" description="Disordered" evidence="4">
    <location>
        <begin position="1101"/>
        <end position="1137"/>
    </location>
</feature>
<feature type="binding site" evidence="3">
    <location>
        <position position="1181"/>
    </location>
    <ligand>
        <name>ATP</name>
        <dbReference type="ChEBI" id="CHEBI:30616"/>
    </ligand>
</feature>
<dbReference type="SMART" id="SM00091">
    <property type="entry name" value="PAS"/>
    <property type="match status" value="2"/>
</dbReference>
<dbReference type="NCBIfam" id="TIGR00229">
    <property type="entry name" value="sensory_box"/>
    <property type="match status" value="1"/>
</dbReference>
<evidence type="ECO:0000259" key="5">
    <source>
        <dbReference type="PROSITE" id="PS50011"/>
    </source>
</evidence>
<feature type="compositionally biased region" description="Low complexity" evidence="4">
    <location>
        <begin position="655"/>
        <end position="666"/>
    </location>
</feature>
<dbReference type="InterPro" id="IPR000014">
    <property type="entry name" value="PAS"/>
</dbReference>
<feature type="region of interest" description="Disordered" evidence="4">
    <location>
        <begin position="597"/>
        <end position="715"/>
    </location>
</feature>
<feature type="compositionally biased region" description="Basic residues" evidence="4">
    <location>
        <begin position="895"/>
        <end position="905"/>
    </location>
</feature>
<dbReference type="Pfam" id="PF13426">
    <property type="entry name" value="PAS_9"/>
    <property type="match status" value="2"/>
</dbReference>
<sequence>MAEELKSMLMSTPKSQRTQMLRSSPLDKLCWSPESIAAPGNTASRRSMPVIHQNDSDFNINRQNHDLSPPYHSLHTLTQPASSRQPPPYQHYLNGLNVNWAGKFGSPSHPSPLDRVRTGQRERAAQLGLELSSMEASFEVNQSFPKASRPQAQHASKALPADVTMCATRPPQHKLEAFQGFFHSGDGLNDVSFSAAQPRRSLSSMRDALNRSGVDGNKSLSESWSFSHFIGGQQGASSPPVFPSTIRNPNKAICTIAATTSEILTANDMACELFGYEEDTLVGKPLKELLRLKPKEQEVIAETHLEPSGQIVSLAGKVVEALDSHGLVLPISLWVKRLEAPNSKPGLNTRHQHGRENAHYRSDKQQQEARLLCVMEPVERTVGRVHFDTAGDIVWCDDAMAQLCGYPGPHQVYGLNMRHIIPAFKCPDPSRGLTKEVKKQRATGRTRDGVSFPLSVIVKPGDSQEDRDKMTASEEEKENQAAYTATVWVFANISGMIALRLDGTIHSVNDNFSRLLFGYTRTELVGRNIRVLIPEFFDLLEMESDGMPMPPVEFDEFEQKETDREYDSSFGNTDSGVEEAGLVSRCEGTLYQTAFEPATSTPCKPFTPGASSAKISDAESPPVISQTSPESDLRQGTQQENENLSASVKDTVHPSSSSTGGSVIVSHPVDKLTSQTTDNDCRDGLKEESMGADGSGKEDRAKGASARSEISRTDVEGTVCEAVERENEEATKHGAEEDANSFSKDVAGCENTVGVIVMKDYDICNAAGKSETDPSHKRNLGVPAATNTDRKNLAWQDELHNKSVLWRESDADNPPEILSMSALTDSDTSCASDNTDELLTARAAVDGNSVSFLSADEGQGDVSGVLASENSDGTGVSADVSGNIEDAGEDEKNRAKQVRKERRIHLGTTSDGQDTSTSDDAGLVDEKSISFLPLFAAHSFLSTSAGGSTTDVYLEEESSYFSRDGTGGSAPNTDSSGTNTSDGARGLSETPEAGDTSMDNPEENLSFGTNGNRPWIPLDRNSLSGGQALGQIPEGSFSGIVFQIRRVALVDGSEMLLVWLSRDPEDACDASRSHGNLTLASSFSSTLDQSGHSLGELLQDQANSESKIEETEEPPAHQSFTTTPKAAADDDQDGPENEEIVAAGAGDYSREYTTLSSIGKGAFGFVRVGMRRSDKKEVVVKFIRRRKVLRESWLMDPHLGMIPMEVFLLSRLQHPNIVKVEDVFQNKDYIQLVMERHGRGMDLFEFIDRNPRLDEPLISYIFRQTVAGVSYLHSQNIVHRDIKDENIIIDENFRIKLIDFGAAAYMSEGKLFGTFCGTIEYCSPEVLMGNKYRGPELEMWSLGITLYTLVFGENPFFDVEETLEGVLKPPSQVSRALTFLITWLLHPDPLSRATISDVERNAWVNQPVNIDSYQWEKVLPNTEFHGNTACDNRDDSPEMNNSNACSYGRNKTKGRSSHGRMDDITSGFERLMQLHDSDIGY</sequence>
<dbReference type="PANTHER" id="PTHR24346">
    <property type="entry name" value="MAP/MICROTUBULE AFFINITY-REGULATING KINASE"/>
    <property type="match status" value="1"/>
</dbReference>
<feature type="region of interest" description="Disordered" evidence="4">
    <location>
        <begin position="863"/>
        <end position="921"/>
    </location>
</feature>
<proteinExistence type="predicted"/>
<dbReference type="Pfam" id="PF00069">
    <property type="entry name" value="Pkinase"/>
    <property type="match status" value="1"/>
</dbReference>
<dbReference type="InterPro" id="IPR011009">
    <property type="entry name" value="Kinase-like_dom_sf"/>
</dbReference>
<feature type="region of interest" description="Disordered" evidence="4">
    <location>
        <begin position="959"/>
        <end position="1019"/>
    </location>
</feature>
<evidence type="ECO:0000256" key="2">
    <source>
        <dbReference type="ARBA" id="ARBA00022840"/>
    </source>
</evidence>
<gene>
    <name evidence="6" type="ORF">BaRGS_00005871</name>
</gene>
<evidence type="ECO:0000256" key="1">
    <source>
        <dbReference type="ARBA" id="ARBA00022741"/>
    </source>
</evidence>
<dbReference type="Gene3D" id="1.10.510.10">
    <property type="entry name" value="Transferase(Phosphotransferase) domain 1"/>
    <property type="match status" value="1"/>
</dbReference>
<dbReference type="SUPFAM" id="SSF55785">
    <property type="entry name" value="PYP-like sensor domain (PAS domain)"/>
    <property type="match status" value="2"/>
</dbReference>
<dbReference type="InterPro" id="IPR017441">
    <property type="entry name" value="Protein_kinase_ATP_BS"/>
</dbReference>
<keyword evidence="1 3" id="KW-0547">Nucleotide-binding</keyword>
<feature type="compositionally biased region" description="Basic and acidic residues" evidence="4">
    <location>
        <begin position="679"/>
        <end position="702"/>
    </location>
</feature>
<comment type="caution">
    <text evidence="6">The sequence shown here is derived from an EMBL/GenBank/DDBJ whole genome shotgun (WGS) entry which is preliminary data.</text>
</comment>
<evidence type="ECO:0000313" key="6">
    <source>
        <dbReference type="EMBL" id="KAK7502922.1"/>
    </source>
</evidence>
<evidence type="ECO:0000256" key="4">
    <source>
        <dbReference type="SAM" id="MobiDB-lite"/>
    </source>
</evidence>
<feature type="region of interest" description="Disordered" evidence="4">
    <location>
        <begin position="1429"/>
        <end position="1460"/>
    </location>
</feature>
<dbReference type="Gene3D" id="3.30.450.20">
    <property type="entry name" value="PAS domain"/>
    <property type="match status" value="2"/>
</dbReference>
<feature type="compositionally biased region" description="Polar residues" evidence="4">
    <location>
        <begin position="969"/>
        <end position="982"/>
    </location>
</feature>
<feature type="region of interest" description="Disordered" evidence="4">
    <location>
        <begin position="344"/>
        <end position="363"/>
    </location>
</feature>
<evidence type="ECO:0000313" key="7">
    <source>
        <dbReference type="Proteomes" id="UP001519460"/>
    </source>
</evidence>
<accession>A0ABD0LTW6</accession>
<protein>
    <recommendedName>
        <fullName evidence="5">Protein kinase domain-containing protein</fullName>
    </recommendedName>
</protein>
<dbReference type="PROSITE" id="PS50011">
    <property type="entry name" value="PROTEIN_KINASE_DOM"/>
    <property type="match status" value="1"/>
</dbReference>